<gene>
    <name evidence="4" type="primary">mltB</name>
    <name evidence="4" type="ORF">ENI26_12445</name>
</gene>
<dbReference type="Gene3D" id="1.10.8.350">
    <property type="entry name" value="Bacterial muramidase"/>
    <property type="match status" value="1"/>
</dbReference>
<dbReference type="InterPro" id="IPR031304">
    <property type="entry name" value="SLT_2"/>
</dbReference>
<sequence length="326" mass="36397">MKKTIISSLLVLMLSPIAQANTEDLPGVQPFIDKMVAEHGFDKANLEMLFDHVEVKDSILKAISRPAEKSKPWYEYRNIFLTDSRINGGVEFWQQHKEALEAAEDKYGVPAEIIIAILGVETRYGGNVGSFRVIDALSTLAFRYPPRSPFFTSELEKFLILTREEDMSQLEPIGSYAGAMGLGQFMPSSYLAYAVDFDGDGHRNIWTNPTDAIGSIANYLKRHGWVDGASIVHPTSVSLPLSDAMSANDLKPAFTRAQLAEAGFNLDELPEGDDELSIIGLTQKEGEEYWLGRQNFYAITRYNHSRMYAMAVYQLAQAIKVKLDAL</sequence>
<feature type="chain" id="PRO_5027602993" evidence="2">
    <location>
        <begin position="21"/>
        <end position="326"/>
    </location>
</feature>
<comment type="caution">
    <text evidence="4">The sequence shown here is derived from an EMBL/GenBank/DDBJ whole genome shotgun (WGS) entry which is preliminary data.</text>
</comment>
<feature type="active site" evidence="1">
    <location>
        <position position="121"/>
    </location>
</feature>
<proteinExistence type="predicted"/>
<dbReference type="SUPFAM" id="SSF53955">
    <property type="entry name" value="Lysozyme-like"/>
    <property type="match status" value="1"/>
</dbReference>
<dbReference type="Pfam" id="PF13406">
    <property type="entry name" value="SLT_2"/>
    <property type="match status" value="1"/>
</dbReference>
<feature type="signal peptide" evidence="2">
    <location>
        <begin position="1"/>
        <end position="20"/>
    </location>
</feature>
<dbReference type="GO" id="GO:0008933">
    <property type="term" value="F:peptidoglycan lytic transglycosylase activity"/>
    <property type="evidence" value="ECO:0007669"/>
    <property type="project" value="TreeGrafter"/>
</dbReference>
<dbReference type="PANTHER" id="PTHR30163:SF9">
    <property type="entry name" value="MEMBRANE-BOUND LYTIC MUREIN TRANSGLYCOSYLASE B"/>
    <property type="match status" value="1"/>
</dbReference>
<protein>
    <submittedName>
        <fullName evidence="4">Lytic murein transglycosylase B</fullName>
    </submittedName>
</protein>
<dbReference type="PANTHER" id="PTHR30163">
    <property type="entry name" value="MEMBRANE-BOUND LYTIC MUREIN TRANSGLYCOSYLASE B"/>
    <property type="match status" value="1"/>
</dbReference>
<dbReference type="InterPro" id="IPR011757">
    <property type="entry name" value="Lytic_transglycosylase_MltB"/>
</dbReference>
<accession>A0A7C1VT78</accession>
<dbReference type="EMBL" id="DRHY01000288">
    <property type="protein sequence ID" value="HEC75160.1"/>
    <property type="molecule type" value="Genomic_DNA"/>
</dbReference>
<organism evidence="4">
    <name type="scientific">Methylophaga aminisulfidivorans</name>
    <dbReference type="NCBI Taxonomy" id="230105"/>
    <lineage>
        <taxon>Bacteria</taxon>
        <taxon>Pseudomonadati</taxon>
        <taxon>Pseudomonadota</taxon>
        <taxon>Gammaproteobacteria</taxon>
        <taxon>Thiotrichales</taxon>
        <taxon>Piscirickettsiaceae</taxon>
        <taxon>Methylophaga</taxon>
    </lineage>
</organism>
<dbReference type="InterPro" id="IPR043426">
    <property type="entry name" value="MltB-like"/>
</dbReference>
<dbReference type="Gene3D" id="1.10.530.10">
    <property type="match status" value="1"/>
</dbReference>
<name>A0A7C1VT78_9GAMM</name>
<evidence type="ECO:0000259" key="3">
    <source>
        <dbReference type="Pfam" id="PF13406"/>
    </source>
</evidence>
<evidence type="ECO:0000313" key="4">
    <source>
        <dbReference type="EMBL" id="HEC75160.1"/>
    </source>
</evidence>
<feature type="domain" description="Transglycosylase SLT" evidence="3">
    <location>
        <begin position="28"/>
        <end position="317"/>
    </location>
</feature>
<keyword evidence="2" id="KW-0732">Signal</keyword>
<dbReference type="AlphaFoldDB" id="A0A7C1VT78"/>
<evidence type="ECO:0000256" key="2">
    <source>
        <dbReference type="SAM" id="SignalP"/>
    </source>
</evidence>
<dbReference type="CDD" id="cd13399">
    <property type="entry name" value="Slt35-like"/>
    <property type="match status" value="1"/>
</dbReference>
<dbReference type="NCBIfam" id="TIGR02282">
    <property type="entry name" value="MltB"/>
    <property type="match status" value="1"/>
</dbReference>
<dbReference type="InterPro" id="IPR023346">
    <property type="entry name" value="Lysozyme-like_dom_sf"/>
</dbReference>
<dbReference type="FunFam" id="1.10.8.350:FF:000001">
    <property type="entry name" value="Lytic murein transglycosylase B"/>
    <property type="match status" value="1"/>
</dbReference>
<reference evidence="4" key="1">
    <citation type="journal article" date="2020" name="mSystems">
        <title>Genome- and Community-Level Interaction Insights into Carbon Utilization and Element Cycling Functions of Hydrothermarchaeota in Hydrothermal Sediment.</title>
        <authorList>
            <person name="Zhou Z."/>
            <person name="Liu Y."/>
            <person name="Xu W."/>
            <person name="Pan J."/>
            <person name="Luo Z.H."/>
            <person name="Li M."/>
        </authorList>
    </citation>
    <scope>NUCLEOTIDE SEQUENCE [LARGE SCALE GENOMIC DNA]</scope>
    <source>
        <strain evidence="4">HyVt-380</strain>
    </source>
</reference>
<evidence type="ECO:0000256" key="1">
    <source>
        <dbReference type="PIRSR" id="PIRSR611757-1"/>
    </source>
</evidence>
<dbReference type="GO" id="GO:0009253">
    <property type="term" value="P:peptidoglycan catabolic process"/>
    <property type="evidence" value="ECO:0007669"/>
    <property type="project" value="TreeGrafter"/>
</dbReference>
<dbReference type="Proteomes" id="UP000886384">
    <property type="component" value="Unassembled WGS sequence"/>
</dbReference>